<evidence type="ECO:0000256" key="4">
    <source>
        <dbReference type="PIRSR" id="PIRSR606225-1"/>
    </source>
</evidence>
<dbReference type="NCBIfam" id="TIGR00005">
    <property type="entry name" value="rluA_subfam"/>
    <property type="match status" value="1"/>
</dbReference>
<comment type="function">
    <text evidence="6">Responsible for synthesis of pseudouridine from uracil.</text>
</comment>
<comment type="similarity">
    <text evidence="1 6">Belongs to the pseudouridine synthase RluA family.</text>
</comment>
<dbReference type="InterPro" id="IPR050188">
    <property type="entry name" value="RluA_PseudoU_synthase"/>
</dbReference>
<evidence type="ECO:0000256" key="5">
    <source>
        <dbReference type="PROSITE-ProRule" id="PRU00182"/>
    </source>
</evidence>
<dbReference type="GO" id="GO:0000455">
    <property type="term" value="P:enzyme-directed rRNA pseudouridine synthesis"/>
    <property type="evidence" value="ECO:0007669"/>
    <property type="project" value="TreeGrafter"/>
</dbReference>
<dbReference type="KEGG" id="htl:HPTL_1378"/>
<dbReference type="InterPro" id="IPR002942">
    <property type="entry name" value="S4_RNA-bd"/>
</dbReference>
<comment type="catalytic activity">
    <reaction evidence="3">
        <text>uridine(1911/1915/1917) in 23S rRNA = pseudouridine(1911/1915/1917) in 23S rRNA</text>
        <dbReference type="Rhea" id="RHEA:42524"/>
        <dbReference type="Rhea" id="RHEA-COMP:10097"/>
        <dbReference type="Rhea" id="RHEA-COMP:10098"/>
        <dbReference type="ChEBI" id="CHEBI:65314"/>
        <dbReference type="ChEBI" id="CHEBI:65315"/>
        <dbReference type="EC" id="5.4.99.23"/>
    </reaction>
</comment>
<dbReference type="SUPFAM" id="SSF55120">
    <property type="entry name" value="Pseudouridine synthase"/>
    <property type="match status" value="1"/>
</dbReference>
<dbReference type="Gene3D" id="3.30.2350.10">
    <property type="entry name" value="Pseudouridine synthase"/>
    <property type="match status" value="1"/>
</dbReference>
<dbReference type="GO" id="GO:0160140">
    <property type="term" value="F:23S rRNA pseudouridine(1911/1915/1917) synthase activity"/>
    <property type="evidence" value="ECO:0007669"/>
    <property type="project" value="UniProtKB-EC"/>
</dbReference>
<evidence type="ECO:0000256" key="6">
    <source>
        <dbReference type="RuleBase" id="RU362028"/>
    </source>
</evidence>
<dbReference type="PANTHER" id="PTHR21600">
    <property type="entry name" value="MITOCHONDRIAL RNA PSEUDOURIDINE SYNTHASE"/>
    <property type="match status" value="1"/>
</dbReference>
<dbReference type="PROSITE" id="PS01129">
    <property type="entry name" value="PSI_RLU"/>
    <property type="match status" value="1"/>
</dbReference>
<keyword evidence="9" id="KW-1185">Reference proteome</keyword>
<comment type="catalytic activity">
    <reaction evidence="6">
        <text>a uridine in RNA = a pseudouridine in RNA</text>
        <dbReference type="Rhea" id="RHEA:48348"/>
        <dbReference type="Rhea" id="RHEA-COMP:12068"/>
        <dbReference type="Rhea" id="RHEA-COMP:12069"/>
        <dbReference type="ChEBI" id="CHEBI:65314"/>
        <dbReference type="ChEBI" id="CHEBI:65315"/>
    </reaction>
</comment>
<dbReference type="InterPro" id="IPR006225">
    <property type="entry name" value="PsdUridine_synth_RluC/D"/>
</dbReference>
<dbReference type="GO" id="GO:0003723">
    <property type="term" value="F:RNA binding"/>
    <property type="evidence" value="ECO:0007669"/>
    <property type="project" value="UniProtKB-KW"/>
</dbReference>
<dbReference type="EC" id="5.4.99.-" evidence="6"/>
<evidence type="ECO:0000313" key="9">
    <source>
        <dbReference type="Proteomes" id="UP000262004"/>
    </source>
</evidence>
<dbReference type="EMBL" id="AP018558">
    <property type="protein sequence ID" value="BBD77642.1"/>
    <property type="molecule type" value="Genomic_DNA"/>
</dbReference>
<dbReference type="Gene3D" id="3.10.290.10">
    <property type="entry name" value="RNA-binding S4 domain"/>
    <property type="match status" value="1"/>
</dbReference>
<evidence type="ECO:0000256" key="1">
    <source>
        <dbReference type="ARBA" id="ARBA00010876"/>
    </source>
</evidence>
<gene>
    <name evidence="8" type="ORF">HPTL_1378</name>
</gene>
<dbReference type="CDD" id="cd00165">
    <property type="entry name" value="S4"/>
    <property type="match status" value="1"/>
</dbReference>
<organism evidence="8 9">
    <name type="scientific">Hydrogenophilus thermoluteolus</name>
    <name type="common">Pseudomonas hydrogenothermophila</name>
    <dbReference type="NCBI Taxonomy" id="297"/>
    <lineage>
        <taxon>Bacteria</taxon>
        <taxon>Pseudomonadati</taxon>
        <taxon>Pseudomonadota</taxon>
        <taxon>Hydrogenophilia</taxon>
        <taxon>Hydrogenophilales</taxon>
        <taxon>Hydrogenophilaceae</taxon>
        <taxon>Hydrogenophilus</taxon>
    </lineage>
</organism>
<evidence type="ECO:0000259" key="7">
    <source>
        <dbReference type="SMART" id="SM00363"/>
    </source>
</evidence>
<name>A0A2Z6DZD8_HYDTE</name>
<accession>A0A2Z6DZD8</accession>
<feature type="domain" description="RNA-binding S4" evidence="7">
    <location>
        <begin position="22"/>
        <end position="92"/>
    </location>
</feature>
<evidence type="ECO:0000313" key="8">
    <source>
        <dbReference type="EMBL" id="BBD77642.1"/>
    </source>
</evidence>
<evidence type="ECO:0000256" key="3">
    <source>
        <dbReference type="ARBA" id="ARBA00036882"/>
    </source>
</evidence>
<dbReference type="Pfam" id="PF00849">
    <property type="entry name" value="PseudoU_synth_2"/>
    <property type="match status" value="1"/>
</dbReference>
<dbReference type="Proteomes" id="UP000262004">
    <property type="component" value="Chromosome"/>
</dbReference>
<dbReference type="CDD" id="cd02869">
    <property type="entry name" value="PseudoU_synth_RluA_like"/>
    <property type="match status" value="1"/>
</dbReference>
<dbReference type="PROSITE" id="PS50889">
    <property type="entry name" value="S4"/>
    <property type="match status" value="1"/>
</dbReference>
<keyword evidence="5" id="KW-0694">RNA-binding</keyword>
<protein>
    <recommendedName>
        <fullName evidence="6">Pseudouridine synthase</fullName>
        <ecNumber evidence="6">5.4.99.-</ecNumber>
    </recommendedName>
</protein>
<proteinExistence type="inferred from homology"/>
<reference evidence="8 9" key="1">
    <citation type="submission" date="2018-04" db="EMBL/GenBank/DDBJ databases">
        <title>Complete genome sequence of Hydrogenophilus thermoluteolus TH-1.</title>
        <authorList>
            <person name="Arai H."/>
        </authorList>
    </citation>
    <scope>NUCLEOTIDE SEQUENCE [LARGE SCALE GENOMIC DNA]</scope>
    <source>
        <strain evidence="8 9">TH-1</strain>
    </source>
</reference>
<dbReference type="InterPro" id="IPR020103">
    <property type="entry name" value="PsdUridine_synth_cat_dom_sf"/>
</dbReference>
<dbReference type="InterPro" id="IPR006145">
    <property type="entry name" value="PsdUridine_synth_RsuA/RluA"/>
</dbReference>
<dbReference type="AlphaFoldDB" id="A0A2Z6DZD8"/>
<dbReference type="SUPFAM" id="SSF55174">
    <property type="entry name" value="Alpha-L RNA-binding motif"/>
    <property type="match status" value="1"/>
</dbReference>
<evidence type="ECO:0000256" key="2">
    <source>
        <dbReference type="ARBA" id="ARBA00023235"/>
    </source>
</evidence>
<dbReference type="Pfam" id="PF01479">
    <property type="entry name" value="S4"/>
    <property type="match status" value="1"/>
</dbReference>
<sequence length="310" mass="34565">MEELDDYRTEYHWRVASDASFVRLDKWLAEHAPEFSRSQWQRWIRDGCVLVDGEPVCSPKHTLLPGAEVVAAVTIESVCDDRPEPRILPVVFEDDHLLVLDKPAGWVVHPGAGHRSGTLMNWLLAYDAALSNLPRAGIVHRLDKETSGLMVVAKSPVAHQQLVAALAERTIARRYWAIAVGRIERKTTVSAPIGRHPTQRVKMAVVPHGKPAVTHVTPLETFGDTATLVQCDLESGRTHQIRVHLAHLGHPLIGDPLYGNAKVRQWPLARQALHACRLTFRHPVNGEVLTFHSPLPDDLDALVQTLRAMQ</sequence>
<feature type="active site" evidence="4">
    <location>
        <position position="143"/>
    </location>
</feature>
<dbReference type="InterPro" id="IPR036986">
    <property type="entry name" value="S4_RNA-bd_sf"/>
</dbReference>
<keyword evidence="2 6" id="KW-0413">Isomerase</keyword>
<dbReference type="SMART" id="SM00363">
    <property type="entry name" value="S4"/>
    <property type="match status" value="1"/>
</dbReference>
<dbReference type="PANTHER" id="PTHR21600:SF44">
    <property type="entry name" value="RIBOSOMAL LARGE SUBUNIT PSEUDOURIDINE SYNTHASE D"/>
    <property type="match status" value="1"/>
</dbReference>
<dbReference type="InterPro" id="IPR006224">
    <property type="entry name" value="PsdUridine_synth_RluA-like_CS"/>
</dbReference>